<keyword evidence="2" id="KW-1185">Reference proteome</keyword>
<reference evidence="1" key="1">
    <citation type="submission" date="2023-07" db="EMBL/GenBank/DDBJ databases">
        <title>Chromosome-level genome assembly of Artemia franciscana.</title>
        <authorList>
            <person name="Jo E."/>
        </authorList>
    </citation>
    <scope>NUCLEOTIDE SEQUENCE</scope>
    <source>
        <tissue evidence="1">Whole body</tissue>
    </source>
</reference>
<evidence type="ECO:0000313" key="1">
    <source>
        <dbReference type="EMBL" id="KAK2719414.1"/>
    </source>
</evidence>
<dbReference type="Proteomes" id="UP001187531">
    <property type="component" value="Unassembled WGS sequence"/>
</dbReference>
<proteinExistence type="predicted"/>
<organism evidence="1 2">
    <name type="scientific">Artemia franciscana</name>
    <name type="common">Brine shrimp</name>
    <name type="synonym">Artemia sanfranciscana</name>
    <dbReference type="NCBI Taxonomy" id="6661"/>
    <lineage>
        <taxon>Eukaryota</taxon>
        <taxon>Metazoa</taxon>
        <taxon>Ecdysozoa</taxon>
        <taxon>Arthropoda</taxon>
        <taxon>Crustacea</taxon>
        <taxon>Branchiopoda</taxon>
        <taxon>Anostraca</taxon>
        <taxon>Artemiidae</taxon>
        <taxon>Artemia</taxon>
    </lineage>
</organism>
<comment type="caution">
    <text evidence="1">The sequence shown here is derived from an EMBL/GenBank/DDBJ whole genome shotgun (WGS) entry which is preliminary data.</text>
</comment>
<sequence>MRTPLSSLCKIWRRGLLLPFSPKQGENAVPNQGEDVRPSILRHAHCEDFGSLYPSCKAISIVRYHKMFENV</sequence>
<accession>A0AA88LAS9</accession>
<evidence type="ECO:0000313" key="2">
    <source>
        <dbReference type="Proteomes" id="UP001187531"/>
    </source>
</evidence>
<gene>
    <name evidence="1" type="ORF">QYM36_005040</name>
</gene>
<protein>
    <submittedName>
        <fullName evidence="1">Uncharacterized protein</fullName>
    </submittedName>
</protein>
<dbReference type="EMBL" id="JAVRJZ010000008">
    <property type="protein sequence ID" value="KAK2719414.1"/>
    <property type="molecule type" value="Genomic_DNA"/>
</dbReference>
<dbReference type="AlphaFoldDB" id="A0AA88LAS9"/>
<name>A0AA88LAS9_ARTSF</name>